<dbReference type="Proteomes" id="UP000887013">
    <property type="component" value="Unassembled WGS sequence"/>
</dbReference>
<dbReference type="AlphaFoldDB" id="A0A8X6PHW0"/>
<reference evidence="2" key="1">
    <citation type="submission" date="2020-08" db="EMBL/GenBank/DDBJ databases">
        <title>Multicomponent nature underlies the extraordinary mechanical properties of spider dragline silk.</title>
        <authorList>
            <person name="Kono N."/>
            <person name="Nakamura H."/>
            <person name="Mori M."/>
            <person name="Yoshida Y."/>
            <person name="Ohtoshi R."/>
            <person name="Malay A.D."/>
            <person name="Moran D.A.P."/>
            <person name="Tomita M."/>
            <person name="Numata K."/>
            <person name="Arakawa K."/>
        </authorList>
    </citation>
    <scope>NUCLEOTIDE SEQUENCE</scope>
</reference>
<accession>A0A8X6PHW0</accession>
<evidence type="ECO:0000256" key="1">
    <source>
        <dbReference type="SAM" id="MobiDB-lite"/>
    </source>
</evidence>
<gene>
    <name evidence="2" type="ORF">NPIL_571691</name>
</gene>
<comment type="caution">
    <text evidence="2">The sequence shown here is derived from an EMBL/GenBank/DDBJ whole genome shotgun (WGS) entry which is preliminary data.</text>
</comment>
<keyword evidence="3" id="KW-1185">Reference proteome</keyword>
<proteinExistence type="predicted"/>
<sequence>MECAFAGNHNDWARGRPSCNGRSSDVSCIPKQAANKITHISSILGLRLYYPCGGKISNCRPPLLSPLLGKEISGRVCHICMDSPNNNDLDSWSTNGG</sequence>
<feature type="region of interest" description="Disordered" evidence="1">
    <location>
        <begin position="1"/>
        <end position="22"/>
    </location>
</feature>
<evidence type="ECO:0000313" key="3">
    <source>
        <dbReference type="Proteomes" id="UP000887013"/>
    </source>
</evidence>
<protein>
    <submittedName>
        <fullName evidence="2">Uncharacterized protein</fullName>
    </submittedName>
</protein>
<dbReference type="EMBL" id="BMAW01116638">
    <property type="protein sequence ID" value="GFT71458.1"/>
    <property type="molecule type" value="Genomic_DNA"/>
</dbReference>
<name>A0A8X6PHW0_NEPPI</name>
<organism evidence="2 3">
    <name type="scientific">Nephila pilipes</name>
    <name type="common">Giant wood spider</name>
    <name type="synonym">Nephila maculata</name>
    <dbReference type="NCBI Taxonomy" id="299642"/>
    <lineage>
        <taxon>Eukaryota</taxon>
        <taxon>Metazoa</taxon>
        <taxon>Ecdysozoa</taxon>
        <taxon>Arthropoda</taxon>
        <taxon>Chelicerata</taxon>
        <taxon>Arachnida</taxon>
        <taxon>Araneae</taxon>
        <taxon>Araneomorphae</taxon>
        <taxon>Entelegynae</taxon>
        <taxon>Araneoidea</taxon>
        <taxon>Nephilidae</taxon>
        <taxon>Nephila</taxon>
    </lineage>
</organism>
<evidence type="ECO:0000313" key="2">
    <source>
        <dbReference type="EMBL" id="GFT71458.1"/>
    </source>
</evidence>